<dbReference type="PANTHER" id="PTHR43228:SF1">
    <property type="entry name" value="TWO-COMPONENT RESPONSE REGULATOR ARR22"/>
    <property type="match status" value="1"/>
</dbReference>
<dbReference type="GO" id="GO:0000160">
    <property type="term" value="P:phosphorelay signal transduction system"/>
    <property type="evidence" value="ECO:0007669"/>
    <property type="project" value="InterPro"/>
</dbReference>
<gene>
    <name evidence="3" type="ORF">CU669_07035</name>
</gene>
<reference evidence="3 4" key="1">
    <citation type="submission" date="2017-11" db="EMBL/GenBank/DDBJ databases">
        <title>Draft genome sequence of magnetotactic bacterium Magnetospirillum kuznetsovii LBB-42.</title>
        <authorList>
            <person name="Grouzdev D.S."/>
            <person name="Rysina M.S."/>
            <person name="Baslerov R.V."/>
            <person name="Koziaeva V."/>
        </authorList>
    </citation>
    <scope>NUCLEOTIDE SEQUENCE [LARGE SCALE GENOMIC DNA]</scope>
    <source>
        <strain evidence="3 4">LBB-42</strain>
    </source>
</reference>
<dbReference type="InterPro" id="IPR001789">
    <property type="entry name" value="Sig_transdc_resp-reg_receiver"/>
</dbReference>
<dbReference type="AlphaFoldDB" id="A0A364NZE3"/>
<dbReference type="SUPFAM" id="SSF52172">
    <property type="entry name" value="CheY-like"/>
    <property type="match status" value="1"/>
</dbReference>
<evidence type="ECO:0000259" key="2">
    <source>
        <dbReference type="PROSITE" id="PS50110"/>
    </source>
</evidence>
<feature type="modified residue" description="4-aspartylphosphate" evidence="1">
    <location>
        <position position="92"/>
    </location>
</feature>
<dbReference type="OrthoDB" id="5456285at2"/>
<sequence>MNESIIHLPVTGRSRGTVLPPCWNAGINGQHTITLPRGAMSRILIVEDTKLMRDSLVDVLEAAGHLAVTADNGALAVEMVEGGASFDVIVTDIIMPEMDGIQTILELQTMLPAARIIAISGGSARLEKTQGLETAQRLGAVAVLEKPFEVDAFLAAVEAALKG</sequence>
<dbReference type="Gene3D" id="3.40.50.2300">
    <property type="match status" value="1"/>
</dbReference>
<accession>A0A364NZE3</accession>
<dbReference type="SMART" id="SM00448">
    <property type="entry name" value="REC"/>
    <property type="match status" value="1"/>
</dbReference>
<dbReference type="Proteomes" id="UP000251075">
    <property type="component" value="Unassembled WGS sequence"/>
</dbReference>
<evidence type="ECO:0000256" key="1">
    <source>
        <dbReference type="PROSITE-ProRule" id="PRU00169"/>
    </source>
</evidence>
<proteinExistence type="predicted"/>
<dbReference type="PROSITE" id="PS50110">
    <property type="entry name" value="RESPONSE_REGULATORY"/>
    <property type="match status" value="1"/>
</dbReference>
<keyword evidence="1" id="KW-0597">Phosphoprotein</keyword>
<protein>
    <submittedName>
        <fullName evidence="3">Response regulator</fullName>
    </submittedName>
</protein>
<name>A0A364NZE3_9PROT</name>
<organism evidence="3 4">
    <name type="scientific">Paramagnetospirillum kuznetsovii</name>
    <dbReference type="NCBI Taxonomy" id="2053833"/>
    <lineage>
        <taxon>Bacteria</taxon>
        <taxon>Pseudomonadati</taxon>
        <taxon>Pseudomonadota</taxon>
        <taxon>Alphaproteobacteria</taxon>
        <taxon>Rhodospirillales</taxon>
        <taxon>Magnetospirillaceae</taxon>
        <taxon>Paramagnetospirillum</taxon>
    </lineage>
</organism>
<dbReference type="Pfam" id="PF00072">
    <property type="entry name" value="Response_reg"/>
    <property type="match status" value="1"/>
</dbReference>
<evidence type="ECO:0000313" key="4">
    <source>
        <dbReference type="Proteomes" id="UP000251075"/>
    </source>
</evidence>
<dbReference type="InterPro" id="IPR052048">
    <property type="entry name" value="ST_Response_Regulator"/>
</dbReference>
<dbReference type="InterPro" id="IPR011006">
    <property type="entry name" value="CheY-like_superfamily"/>
</dbReference>
<dbReference type="EMBL" id="PGTO01000004">
    <property type="protein sequence ID" value="RAU22452.1"/>
    <property type="molecule type" value="Genomic_DNA"/>
</dbReference>
<comment type="caution">
    <text evidence="3">The sequence shown here is derived from an EMBL/GenBank/DDBJ whole genome shotgun (WGS) entry which is preliminary data.</text>
</comment>
<keyword evidence="4" id="KW-1185">Reference proteome</keyword>
<feature type="domain" description="Response regulatory" evidence="2">
    <location>
        <begin position="42"/>
        <end position="161"/>
    </location>
</feature>
<dbReference type="PANTHER" id="PTHR43228">
    <property type="entry name" value="TWO-COMPONENT RESPONSE REGULATOR"/>
    <property type="match status" value="1"/>
</dbReference>
<evidence type="ECO:0000313" key="3">
    <source>
        <dbReference type="EMBL" id="RAU22452.1"/>
    </source>
</evidence>